<organism evidence="3">
    <name type="scientific">freshwater metagenome</name>
    <dbReference type="NCBI Taxonomy" id="449393"/>
    <lineage>
        <taxon>unclassified sequences</taxon>
        <taxon>metagenomes</taxon>
        <taxon>ecological metagenomes</taxon>
    </lineage>
</organism>
<feature type="transmembrane region" description="Helical" evidence="2">
    <location>
        <begin position="20"/>
        <end position="42"/>
    </location>
</feature>
<dbReference type="SUPFAM" id="SSF55874">
    <property type="entry name" value="ATPase domain of HSP90 chaperone/DNA topoisomerase II/histidine kinase"/>
    <property type="match status" value="1"/>
</dbReference>
<proteinExistence type="predicted"/>
<protein>
    <recommendedName>
        <fullName evidence="4">Histidine kinase/HSP90-like ATPase domain-containing protein</fullName>
    </recommendedName>
</protein>
<keyword evidence="2" id="KW-0472">Membrane</keyword>
<accession>A0A094Q3U0</accession>
<feature type="transmembrane region" description="Helical" evidence="2">
    <location>
        <begin position="96"/>
        <end position="118"/>
    </location>
</feature>
<comment type="caution">
    <text evidence="3">The sequence shown here is derived from an EMBL/GenBank/DDBJ whole genome shotgun (WGS) entry which is preliminary data.</text>
</comment>
<feature type="coiled-coil region" evidence="1">
    <location>
        <begin position="156"/>
        <end position="190"/>
    </location>
</feature>
<feature type="transmembrane region" description="Helical" evidence="2">
    <location>
        <begin position="356"/>
        <end position="375"/>
    </location>
</feature>
<evidence type="ECO:0000256" key="2">
    <source>
        <dbReference type="SAM" id="Phobius"/>
    </source>
</evidence>
<evidence type="ECO:0008006" key="4">
    <source>
        <dbReference type="Google" id="ProtNLM"/>
    </source>
</evidence>
<keyword evidence="2" id="KW-1133">Transmembrane helix</keyword>
<dbReference type="EMBL" id="JNSL01000038">
    <property type="protein sequence ID" value="KGA18810.1"/>
    <property type="molecule type" value="Genomic_DNA"/>
</dbReference>
<dbReference type="Gene3D" id="3.30.565.10">
    <property type="entry name" value="Histidine kinase-like ATPase, C-terminal domain"/>
    <property type="match status" value="1"/>
</dbReference>
<evidence type="ECO:0000256" key="1">
    <source>
        <dbReference type="SAM" id="Coils"/>
    </source>
</evidence>
<reference evidence="3" key="1">
    <citation type="submission" date="2014-06" db="EMBL/GenBank/DDBJ databases">
        <title>Key roles for freshwater Actinobacteria revealed by deep metagenomic sequencing.</title>
        <authorList>
            <person name="Ghai R."/>
            <person name="Mizuno C.M."/>
            <person name="Picazo A."/>
            <person name="Camacho A."/>
            <person name="Rodriguez-Valera F."/>
        </authorList>
    </citation>
    <scope>NUCLEOTIDE SEQUENCE</scope>
</reference>
<keyword evidence="2" id="KW-0812">Transmembrane</keyword>
<sequence>MNILGERMQTVYKQDKSLWYLLGLRSSLGFRVIGLFIIPSALSPLFIDRGTYGGSYFLWFGLIALAHLCFSIALLISRQIIHGNRKHESHPVKTLIAFFMAQSVRALVLGFSVVNLGFTDDPQLSFRIVSGGIFISVILSIVAISVAEYDIHSNLVRDLETRTIELESIRESMEDRLQVAEDNLRTFAVQTISPRITEIDGQLAALKSGGDKGLALKQLQDYVDDELRPFSHQIARDSLSSFVSNFTKQDVRQFRIPRQINVSNSVRPFVSTLLFEVTLVAAAQRTMTVVEVLPATLFTTLFFVSYFVLIRRIFAGREFASLPGTIIGLTFFAIVGTLSLTISELLGLAIPDHIKIAVIFIGLIFGSVNFGFTLLTSQRTELANQLGEAIEQLGSVVSILRQREWIVRRRVSYVMHGSLQSSLNAAVLKLGASSNPSGEMIDQIRSEISQALDRIWQDRSDDYSFAKAQQEITNVWEGTVQVNWKLADGVSQALDTNPTTAECLGEVVREAVSNASRHGGADLVKIQISIEDKRALVTALDNGSSTNTEKTQGLGSELMSDVCSSWSLDPNPGGGMTLRAKLLLEV</sequence>
<feature type="transmembrane region" description="Helical" evidence="2">
    <location>
        <begin position="295"/>
        <end position="314"/>
    </location>
</feature>
<feature type="transmembrane region" description="Helical" evidence="2">
    <location>
        <begin position="124"/>
        <end position="147"/>
    </location>
</feature>
<evidence type="ECO:0000313" key="3">
    <source>
        <dbReference type="EMBL" id="KGA18810.1"/>
    </source>
</evidence>
<name>A0A094Q3U0_9ZZZZ</name>
<feature type="transmembrane region" description="Helical" evidence="2">
    <location>
        <begin position="54"/>
        <end position="76"/>
    </location>
</feature>
<keyword evidence="1" id="KW-0175">Coiled coil</keyword>
<gene>
    <name evidence="3" type="ORF">GM51_7665</name>
</gene>
<feature type="transmembrane region" description="Helical" evidence="2">
    <location>
        <begin position="326"/>
        <end position="350"/>
    </location>
</feature>
<dbReference type="InterPro" id="IPR036890">
    <property type="entry name" value="HATPase_C_sf"/>
</dbReference>
<dbReference type="AlphaFoldDB" id="A0A094Q3U0"/>